<feature type="signal peptide" evidence="2">
    <location>
        <begin position="1"/>
        <end position="17"/>
    </location>
</feature>
<feature type="chain" id="PRO_5032468599" description="ATP-dependent DNA helicase" evidence="2">
    <location>
        <begin position="18"/>
        <end position="722"/>
    </location>
</feature>
<evidence type="ECO:0000256" key="1">
    <source>
        <dbReference type="RuleBase" id="RU363044"/>
    </source>
</evidence>
<comment type="catalytic activity">
    <reaction evidence="1">
        <text>ATP + H2O = ADP + phosphate + H(+)</text>
        <dbReference type="Rhea" id="RHEA:13065"/>
        <dbReference type="ChEBI" id="CHEBI:15377"/>
        <dbReference type="ChEBI" id="CHEBI:15378"/>
        <dbReference type="ChEBI" id="CHEBI:30616"/>
        <dbReference type="ChEBI" id="CHEBI:43474"/>
        <dbReference type="ChEBI" id="CHEBI:456216"/>
        <dbReference type="EC" id="5.6.2.3"/>
    </reaction>
</comment>
<evidence type="ECO:0000313" key="6">
    <source>
        <dbReference type="Proteomes" id="UP000604825"/>
    </source>
</evidence>
<gene>
    <name evidence="5" type="ORF">NCGR_LOCUS58633</name>
</gene>
<dbReference type="GO" id="GO:0006310">
    <property type="term" value="P:DNA recombination"/>
    <property type="evidence" value="ECO:0007669"/>
    <property type="project" value="UniProtKB-KW"/>
</dbReference>
<accession>A0A811RX42</accession>
<comment type="cofactor">
    <cofactor evidence="1">
        <name>Mg(2+)</name>
        <dbReference type="ChEBI" id="CHEBI:18420"/>
    </cofactor>
</comment>
<dbReference type="GO" id="GO:0016787">
    <property type="term" value="F:hydrolase activity"/>
    <property type="evidence" value="ECO:0007669"/>
    <property type="project" value="UniProtKB-KW"/>
</dbReference>
<keyword evidence="1" id="KW-0227">DNA damage</keyword>
<reference evidence="5" key="1">
    <citation type="submission" date="2020-10" db="EMBL/GenBank/DDBJ databases">
        <authorList>
            <person name="Han B."/>
            <person name="Lu T."/>
            <person name="Zhao Q."/>
            <person name="Huang X."/>
            <person name="Zhao Y."/>
        </authorList>
    </citation>
    <scope>NUCLEOTIDE SEQUENCE</scope>
</reference>
<comment type="caution">
    <text evidence="5">The sequence shown here is derived from an EMBL/GenBank/DDBJ whole genome shotgun (WGS) entry which is preliminary data.</text>
</comment>
<keyword evidence="2" id="KW-0732">Signal</keyword>
<keyword evidence="1" id="KW-0547">Nucleotide-binding</keyword>
<organism evidence="5 6">
    <name type="scientific">Miscanthus lutarioriparius</name>
    <dbReference type="NCBI Taxonomy" id="422564"/>
    <lineage>
        <taxon>Eukaryota</taxon>
        <taxon>Viridiplantae</taxon>
        <taxon>Streptophyta</taxon>
        <taxon>Embryophyta</taxon>
        <taxon>Tracheophyta</taxon>
        <taxon>Spermatophyta</taxon>
        <taxon>Magnoliopsida</taxon>
        <taxon>Liliopsida</taxon>
        <taxon>Poales</taxon>
        <taxon>Poaceae</taxon>
        <taxon>PACMAD clade</taxon>
        <taxon>Panicoideae</taxon>
        <taxon>Andropogonodae</taxon>
        <taxon>Andropogoneae</taxon>
        <taxon>Saccharinae</taxon>
        <taxon>Miscanthus</taxon>
    </lineage>
</organism>
<dbReference type="OrthoDB" id="1928976at2759"/>
<dbReference type="PROSITE" id="PS51257">
    <property type="entry name" value="PROKAR_LIPOPROTEIN"/>
    <property type="match status" value="1"/>
</dbReference>
<feature type="domain" description="Helitron helicase-like" evidence="4">
    <location>
        <begin position="327"/>
        <end position="424"/>
    </location>
</feature>
<feature type="domain" description="DNA helicase Pif1-like DEAD-box helicase" evidence="3">
    <location>
        <begin position="495"/>
        <end position="603"/>
    </location>
</feature>
<keyword evidence="1" id="KW-0378">Hydrolase</keyword>
<dbReference type="InterPro" id="IPR025476">
    <property type="entry name" value="Helitron_helicase-like"/>
</dbReference>
<keyword evidence="6" id="KW-1185">Reference proteome</keyword>
<keyword evidence="1" id="KW-0067">ATP-binding</keyword>
<evidence type="ECO:0000256" key="2">
    <source>
        <dbReference type="SAM" id="SignalP"/>
    </source>
</evidence>
<dbReference type="AlphaFoldDB" id="A0A811RX42"/>
<evidence type="ECO:0000259" key="3">
    <source>
        <dbReference type="Pfam" id="PF05970"/>
    </source>
</evidence>
<evidence type="ECO:0000313" key="5">
    <source>
        <dbReference type="EMBL" id="CAD6334535.1"/>
    </source>
</evidence>
<name>A0A811RX42_9POAL</name>
<dbReference type="GO" id="GO:0005524">
    <property type="term" value="F:ATP binding"/>
    <property type="evidence" value="ECO:0007669"/>
    <property type="project" value="UniProtKB-KW"/>
</dbReference>
<keyword evidence="1" id="KW-0347">Helicase</keyword>
<dbReference type="PANTHER" id="PTHR45786:SF74">
    <property type="entry name" value="ATP-DEPENDENT DNA HELICASE"/>
    <property type="match status" value="1"/>
</dbReference>
<dbReference type="GO" id="GO:0043139">
    <property type="term" value="F:5'-3' DNA helicase activity"/>
    <property type="evidence" value="ECO:0007669"/>
    <property type="project" value="UniProtKB-EC"/>
</dbReference>
<dbReference type="SUPFAM" id="SSF52540">
    <property type="entry name" value="P-loop containing nucleoside triphosphate hydrolases"/>
    <property type="match status" value="1"/>
</dbReference>
<dbReference type="InterPro" id="IPR027417">
    <property type="entry name" value="P-loop_NTPase"/>
</dbReference>
<dbReference type="Proteomes" id="UP000604825">
    <property type="component" value="Unassembled WGS sequence"/>
</dbReference>
<comment type="similarity">
    <text evidence="1">Belongs to the helicase family.</text>
</comment>
<dbReference type="PANTHER" id="PTHR45786">
    <property type="entry name" value="DNA BINDING PROTEIN-LIKE"/>
    <property type="match status" value="1"/>
</dbReference>
<dbReference type="Pfam" id="PF14214">
    <property type="entry name" value="Helitron_like_N"/>
    <property type="match status" value="1"/>
</dbReference>
<keyword evidence="1" id="KW-0234">DNA repair</keyword>
<keyword evidence="1" id="KW-0233">DNA recombination</keyword>
<dbReference type="GO" id="GO:0000723">
    <property type="term" value="P:telomere maintenance"/>
    <property type="evidence" value="ECO:0007669"/>
    <property type="project" value="InterPro"/>
</dbReference>
<evidence type="ECO:0000259" key="4">
    <source>
        <dbReference type="Pfam" id="PF14214"/>
    </source>
</evidence>
<dbReference type="EMBL" id="CAJGYO010000017">
    <property type="protein sequence ID" value="CAD6334535.1"/>
    <property type="molecule type" value="Genomic_DNA"/>
</dbReference>
<dbReference type="InterPro" id="IPR010285">
    <property type="entry name" value="DNA_helicase_pif1-like_DEAD"/>
</dbReference>
<proteinExistence type="inferred from homology"/>
<dbReference type="Pfam" id="PF05970">
    <property type="entry name" value="PIF1"/>
    <property type="match status" value="1"/>
</dbReference>
<dbReference type="EC" id="5.6.2.3" evidence="1"/>
<protein>
    <recommendedName>
        <fullName evidence="1">ATP-dependent DNA helicase</fullName>
        <ecNumber evidence="1">5.6.2.3</ecNumber>
    </recommendedName>
</protein>
<sequence>MFAIRASYLSLLQTVAASCGLPYASVVFEMAGDGSPVYGVEVDVPCAGNVAPCRSFFFCAPRDGFSGPGYEQAALQAIAFLQKVYGFVVEDYNFQGVLMYRRVAGAAVSVAARAAGMVGPVGACSAALGCGHLNQDCIDALKESDVRGGKIVYNRCCKGGKVVILPYRGRPEPIASLARFDGDARCRRFLKNIRQYNCLFAFTSMGANIDRSMNDGRGPPVFKISGQIHHRIGSLLPDHGELPKFIQLYIYDTANEVRNRIRALHPDERPSDPLEPPVVGQLLDTLDTHNPLAKQFILARYPLLFPYGERGYQVGVVYSGVTASDGGEIGKRTVLPASHTGGRRYMIQNYHDGIAICRVYSPPDFFTTFTCNPKWPEITEALSSEPGQKPTDRADIVVRVYNMKLEELLADIKSGAAFGPVSAEAWPSHAHIIVWLIRDTSHPTPAFIDQFISAEIPDPQRDPLAYALVAEHMIHGPCGPSHETCPCMKNGFDDDRHAFEAVDRTFRDLLSRETEGAESLVFGGKVVVLGGDLRQILPVVEGGSRAQVVNAAIVNSPLWKHVKVLSLTINMRLRCLDLSIDAQTEIAEFSRWVLDIGEGSVDAIRRDSEIDASWVKIPRELVLMPQGDKIASIVEAVYPELSTRYSERPYLHNRAILTPTNEIADSINSHVVSLIPGESREYLSSDRIAKSPGTHASYDLLYPIEFLNSLNGNNFPHHRLIL</sequence>
<dbReference type="GO" id="GO:0006281">
    <property type="term" value="P:DNA repair"/>
    <property type="evidence" value="ECO:0007669"/>
    <property type="project" value="UniProtKB-KW"/>
</dbReference>